<feature type="binding site" evidence="7">
    <location>
        <position position="137"/>
    </location>
    <ligand>
        <name>substrate</name>
    </ligand>
</feature>
<dbReference type="InterPro" id="IPR027417">
    <property type="entry name" value="P-loop_NTPase"/>
</dbReference>
<reference evidence="8" key="1">
    <citation type="submission" date="2016-02" db="EMBL/GenBank/DDBJ databases">
        <title>Draft Genome Sequence of Sporotomaculum syntrophicum Strain FB, a Syntrophic Benzoate Degrader.</title>
        <authorList>
            <person name="Nobu M.K."/>
            <person name="Narihiro T."/>
            <person name="Qiu Y.-L."/>
            <person name="Ohashi A."/>
            <person name="Liu W.-T."/>
            <person name="Yuji S."/>
        </authorList>
    </citation>
    <scope>NUCLEOTIDE SEQUENCE</scope>
    <source>
        <strain evidence="8">FB</strain>
    </source>
</reference>
<dbReference type="EC" id="2.7.1.71" evidence="7"/>
<comment type="subunit">
    <text evidence="7">Monomer.</text>
</comment>
<feature type="binding site" evidence="7">
    <location>
        <begin position="12"/>
        <end position="17"/>
    </location>
    <ligand>
        <name>ATP</name>
        <dbReference type="ChEBI" id="CHEBI:30616"/>
    </ligand>
</feature>
<evidence type="ECO:0000313" key="8">
    <source>
        <dbReference type="EMBL" id="KAF1086585.1"/>
    </source>
</evidence>
<keyword evidence="1 7" id="KW-0028">Amino-acid biosynthesis</keyword>
<dbReference type="Gene3D" id="3.40.50.300">
    <property type="entry name" value="P-loop containing nucleotide triphosphate hydrolases"/>
    <property type="match status" value="1"/>
</dbReference>
<keyword evidence="7" id="KW-0460">Magnesium</keyword>
<keyword evidence="9" id="KW-1185">Reference proteome</keyword>
<dbReference type="GO" id="GO:0005829">
    <property type="term" value="C:cytosol"/>
    <property type="evidence" value="ECO:0007669"/>
    <property type="project" value="TreeGrafter"/>
</dbReference>
<dbReference type="GO" id="GO:0000287">
    <property type="term" value="F:magnesium ion binding"/>
    <property type="evidence" value="ECO:0007669"/>
    <property type="project" value="UniProtKB-UniRule"/>
</dbReference>
<evidence type="ECO:0000256" key="3">
    <source>
        <dbReference type="ARBA" id="ARBA00022741"/>
    </source>
</evidence>
<protein>
    <recommendedName>
        <fullName evidence="7">Shikimate kinase</fullName>
        <shortName evidence="7">SK</shortName>
        <ecNumber evidence="7">2.7.1.71</ecNumber>
    </recommendedName>
</protein>
<evidence type="ECO:0000256" key="4">
    <source>
        <dbReference type="ARBA" id="ARBA00022777"/>
    </source>
</evidence>
<dbReference type="RefSeq" id="WP_161820730.1">
    <property type="nucleotide sequence ID" value="NZ_LSRS01000001.1"/>
</dbReference>
<proteinExistence type="inferred from homology"/>
<comment type="similarity">
    <text evidence="7">Belongs to the shikimate kinase family.</text>
</comment>
<feature type="binding site" evidence="7">
    <location>
        <position position="34"/>
    </location>
    <ligand>
        <name>substrate</name>
    </ligand>
</feature>
<evidence type="ECO:0000256" key="5">
    <source>
        <dbReference type="ARBA" id="ARBA00022840"/>
    </source>
</evidence>
<dbReference type="AlphaFoldDB" id="A0A9D2WT11"/>
<dbReference type="SUPFAM" id="SSF52540">
    <property type="entry name" value="P-loop containing nucleoside triphosphate hydrolases"/>
    <property type="match status" value="1"/>
</dbReference>
<dbReference type="HAMAP" id="MF_00109">
    <property type="entry name" value="Shikimate_kinase"/>
    <property type="match status" value="1"/>
</dbReference>
<feature type="binding site" evidence="7">
    <location>
        <position position="80"/>
    </location>
    <ligand>
        <name>substrate</name>
    </ligand>
</feature>
<name>A0A9D2WT11_9FIRM</name>
<dbReference type="OrthoDB" id="9800332at2"/>
<dbReference type="CDD" id="cd00464">
    <property type="entry name" value="SK"/>
    <property type="match status" value="1"/>
</dbReference>
<evidence type="ECO:0000256" key="1">
    <source>
        <dbReference type="ARBA" id="ARBA00022605"/>
    </source>
</evidence>
<dbReference type="PANTHER" id="PTHR21087:SF16">
    <property type="entry name" value="SHIKIMATE KINASE 1, CHLOROPLASTIC"/>
    <property type="match status" value="1"/>
</dbReference>
<dbReference type="GO" id="GO:0005524">
    <property type="term" value="F:ATP binding"/>
    <property type="evidence" value="ECO:0007669"/>
    <property type="project" value="UniProtKB-UniRule"/>
</dbReference>
<keyword evidence="6 7" id="KW-0057">Aromatic amino acid biosynthesis</keyword>
<dbReference type="NCBIfam" id="NF010553">
    <property type="entry name" value="PRK13947.1"/>
    <property type="match status" value="1"/>
</dbReference>
<keyword evidence="7" id="KW-0479">Metal-binding</keyword>
<keyword evidence="3 7" id="KW-0547">Nucleotide-binding</keyword>
<dbReference type="InterPro" id="IPR000623">
    <property type="entry name" value="Shikimate_kinase/TSH1"/>
</dbReference>
<dbReference type="GO" id="GO:0004765">
    <property type="term" value="F:shikimate kinase activity"/>
    <property type="evidence" value="ECO:0007669"/>
    <property type="project" value="UniProtKB-UniRule"/>
</dbReference>
<evidence type="ECO:0000313" key="9">
    <source>
        <dbReference type="Proteomes" id="UP000798488"/>
    </source>
</evidence>
<keyword evidence="7" id="KW-0963">Cytoplasm</keyword>
<evidence type="ECO:0000256" key="6">
    <source>
        <dbReference type="ARBA" id="ARBA00023141"/>
    </source>
</evidence>
<dbReference type="EMBL" id="LSRS01000001">
    <property type="protein sequence ID" value="KAF1086585.1"/>
    <property type="molecule type" value="Genomic_DNA"/>
</dbReference>
<sequence length="173" mass="19645">MKKNIVLIGFMGVGKSTLGRRLAKRLGYKFIDTDSAIEEITGKTVEQIFRTDGEIRFRSEEKLLARKLAGQTGLVIATGGGMVLEQENVELLKQNGVLICLHADPQVILQRVKNKRRRPLLSKGNLLENIIRLTREREGAYDIAELTLDTGKLTYDEMLQEIKKFLEQKGYLR</sequence>
<keyword evidence="5 7" id="KW-0067">ATP-binding</keyword>
<dbReference type="InterPro" id="IPR031322">
    <property type="entry name" value="Shikimate/glucono_kinase"/>
</dbReference>
<dbReference type="GO" id="GO:0009073">
    <property type="term" value="P:aromatic amino acid family biosynthetic process"/>
    <property type="evidence" value="ECO:0007669"/>
    <property type="project" value="UniProtKB-KW"/>
</dbReference>
<keyword evidence="2 7" id="KW-0808">Transferase</keyword>
<dbReference type="GO" id="GO:0009423">
    <property type="term" value="P:chorismate biosynthetic process"/>
    <property type="evidence" value="ECO:0007669"/>
    <property type="project" value="UniProtKB-UniRule"/>
</dbReference>
<dbReference type="GO" id="GO:0008652">
    <property type="term" value="P:amino acid biosynthetic process"/>
    <property type="evidence" value="ECO:0007669"/>
    <property type="project" value="UniProtKB-KW"/>
</dbReference>
<gene>
    <name evidence="7 8" type="primary">aroK</name>
    <name evidence="8" type="ORF">SPSYN_00304</name>
</gene>
<feature type="binding site" evidence="7">
    <location>
        <position position="16"/>
    </location>
    <ligand>
        <name>Mg(2+)</name>
        <dbReference type="ChEBI" id="CHEBI:18420"/>
    </ligand>
</feature>
<organism evidence="8 9">
    <name type="scientific">Sporotomaculum syntrophicum</name>
    <dbReference type="NCBI Taxonomy" id="182264"/>
    <lineage>
        <taxon>Bacteria</taxon>
        <taxon>Bacillati</taxon>
        <taxon>Bacillota</taxon>
        <taxon>Clostridia</taxon>
        <taxon>Eubacteriales</taxon>
        <taxon>Desulfallaceae</taxon>
        <taxon>Sporotomaculum</taxon>
    </lineage>
</organism>
<dbReference type="PANTHER" id="PTHR21087">
    <property type="entry name" value="SHIKIMATE KINASE"/>
    <property type="match status" value="1"/>
</dbReference>
<feature type="binding site" evidence="7">
    <location>
        <position position="58"/>
    </location>
    <ligand>
        <name>substrate</name>
    </ligand>
</feature>
<comment type="function">
    <text evidence="7">Catalyzes the specific phosphorylation of the 3-hydroxyl group of shikimic acid using ATP as a cosubstrate.</text>
</comment>
<comment type="catalytic activity">
    <reaction evidence="7">
        <text>shikimate + ATP = 3-phosphoshikimate + ADP + H(+)</text>
        <dbReference type="Rhea" id="RHEA:13121"/>
        <dbReference type="ChEBI" id="CHEBI:15378"/>
        <dbReference type="ChEBI" id="CHEBI:30616"/>
        <dbReference type="ChEBI" id="CHEBI:36208"/>
        <dbReference type="ChEBI" id="CHEBI:145989"/>
        <dbReference type="ChEBI" id="CHEBI:456216"/>
        <dbReference type="EC" id="2.7.1.71"/>
    </reaction>
</comment>
<evidence type="ECO:0000256" key="7">
    <source>
        <dbReference type="HAMAP-Rule" id="MF_00109"/>
    </source>
</evidence>
<feature type="binding site" evidence="7">
    <location>
        <position position="118"/>
    </location>
    <ligand>
        <name>ATP</name>
        <dbReference type="ChEBI" id="CHEBI:30616"/>
    </ligand>
</feature>
<dbReference type="PRINTS" id="PR01100">
    <property type="entry name" value="SHIKIMTKNASE"/>
</dbReference>
<comment type="caution">
    <text evidence="8">The sequence shown here is derived from an EMBL/GenBank/DDBJ whole genome shotgun (WGS) entry which is preliminary data.</text>
</comment>
<evidence type="ECO:0000256" key="2">
    <source>
        <dbReference type="ARBA" id="ARBA00022679"/>
    </source>
</evidence>
<comment type="subcellular location">
    <subcellularLocation>
        <location evidence="7">Cytoplasm</location>
    </subcellularLocation>
</comment>
<accession>A0A9D2WT11</accession>
<dbReference type="Pfam" id="PF01202">
    <property type="entry name" value="SKI"/>
    <property type="match status" value="1"/>
</dbReference>
<comment type="pathway">
    <text evidence="7">Metabolic intermediate biosynthesis; chorismate biosynthesis; chorismate from D-erythrose 4-phosphate and phosphoenolpyruvate: step 5/7.</text>
</comment>
<keyword evidence="4 7" id="KW-0418">Kinase</keyword>
<comment type="caution">
    <text evidence="7">Lacks conserved residue(s) required for the propagation of feature annotation.</text>
</comment>
<dbReference type="Proteomes" id="UP000798488">
    <property type="component" value="Unassembled WGS sequence"/>
</dbReference>
<comment type="cofactor">
    <cofactor evidence="7">
        <name>Mg(2+)</name>
        <dbReference type="ChEBI" id="CHEBI:18420"/>
    </cofactor>
    <text evidence="7">Binds 1 Mg(2+) ion per subunit.</text>
</comment>